<protein>
    <recommendedName>
        <fullName evidence="2">Fungal lipase-type domain-containing protein</fullName>
    </recommendedName>
</protein>
<dbReference type="InterPro" id="IPR002921">
    <property type="entry name" value="Fungal_lipase-type"/>
</dbReference>
<feature type="chain" id="PRO_5040168214" description="Fungal lipase-type domain-containing protein" evidence="1">
    <location>
        <begin position="19"/>
        <end position="325"/>
    </location>
</feature>
<name>A0A9P1ISD2_9PELO</name>
<dbReference type="GO" id="GO:0006629">
    <property type="term" value="P:lipid metabolic process"/>
    <property type="evidence" value="ECO:0007669"/>
    <property type="project" value="InterPro"/>
</dbReference>
<feature type="signal peptide" evidence="1">
    <location>
        <begin position="1"/>
        <end position="18"/>
    </location>
</feature>
<evidence type="ECO:0000313" key="4">
    <source>
        <dbReference type="Proteomes" id="UP001152747"/>
    </source>
</evidence>
<proteinExistence type="predicted"/>
<dbReference type="EMBL" id="CANHGI010000005">
    <property type="protein sequence ID" value="CAI5451203.1"/>
    <property type="molecule type" value="Genomic_DNA"/>
</dbReference>
<dbReference type="AlphaFoldDB" id="A0A9P1ISD2"/>
<dbReference type="PANTHER" id="PTHR45908:SF5">
    <property type="entry name" value="FUNGAL LIPASE-LIKE DOMAIN-CONTAINING PROTEIN"/>
    <property type="match status" value="1"/>
</dbReference>
<dbReference type="InterPro" id="IPR029058">
    <property type="entry name" value="AB_hydrolase_fold"/>
</dbReference>
<dbReference type="SUPFAM" id="SSF53474">
    <property type="entry name" value="alpha/beta-Hydrolases"/>
    <property type="match status" value="1"/>
</dbReference>
<feature type="domain" description="Fungal lipase-type" evidence="2">
    <location>
        <begin position="91"/>
        <end position="222"/>
    </location>
</feature>
<accession>A0A9P1ISD2</accession>
<reference evidence="3" key="1">
    <citation type="submission" date="2022-11" db="EMBL/GenBank/DDBJ databases">
        <authorList>
            <person name="Kikuchi T."/>
        </authorList>
    </citation>
    <scope>NUCLEOTIDE SEQUENCE</scope>
    <source>
        <strain evidence="3">PS1010</strain>
    </source>
</reference>
<dbReference type="CDD" id="cd00519">
    <property type="entry name" value="Lipase_3"/>
    <property type="match status" value="1"/>
</dbReference>
<dbReference type="OrthoDB" id="438440at2759"/>
<evidence type="ECO:0000313" key="3">
    <source>
        <dbReference type="EMBL" id="CAI5451203.1"/>
    </source>
</evidence>
<dbReference type="PANTHER" id="PTHR45908">
    <property type="entry name" value="PROTEIN CBG11750-RELATED"/>
    <property type="match status" value="1"/>
</dbReference>
<keyword evidence="1" id="KW-0732">Signal</keyword>
<evidence type="ECO:0000256" key="1">
    <source>
        <dbReference type="SAM" id="SignalP"/>
    </source>
</evidence>
<keyword evidence="4" id="KW-1185">Reference proteome</keyword>
<evidence type="ECO:0000259" key="2">
    <source>
        <dbReference type="Pfam" id="PF01764"/>
    </source>
</evidence>
<dbReference type="Pfam" id="PF01764">
    <property type="entry name" value="Lipase_3"/>
    <property type="match status" value="1"/>
</dbReference>
<organism evidence="3 4">
    <name type="scientific">Caenorhabditis angaria</name>
    <dbReference type="NCBI Taxonomy" id="860376"/>
    <lineage>
        <taxon>Eukaryota</taxon>
        <taxon>Metazoa</taxon>
        <taxon>Ecdysozoa</taxon>
        <taxon>Nematoda</taxon>
        <taxon>Chromadorea</taxon>
        <taxon>Rhabditida</taxon>
        <taxon>Rhabditina</taxon>
        <taxon>Rhabditomorpha</taxon>
        <taxon>Rhabditoidea</taxon>
        <taxon>Rhabditidae</taxon>
        <taxon>Peloderinae</taxon>
        <taxon>Caenorhabditis</taxon>
    </lineage>
</organism>
<comment type="caution">
    <text evidence="3">The sequence shown here is derived from an EMBL/GenBank/DDBJ whole genome shotgun (WGS) entry which is preliminary data.</text>
</comment>
<sequence length="325" mass="37465">MFSNLIIIIISLLNYSFQFNHLTKYSEDEARKLIYLCAASYGNQHVSCLNQTFKDVSKYQLYSSNKAVCDELGTICENYAVASDTHKRVYFVFRGSRGKVQVFLEGIDQWKSKPFLDIGQVNSYFKRAHTVLWPPVLEILNNSKFKNYKFYFTGHSLGGALASLAAVKSVRLGFLDGENVKLVTFGQPRVGNYDYARNFDNLVPNSFRVVHRRDIVPHLPSCLKSNSTINGEFAKPCNSSIYDQRYHHGTEIWYPNGMSREPIQDYKQYVECIGQPLNEDFNCSDALRFFYSKSSEYIWDHRHYFGIRVPEFGKTGCDRNNPEGN</sequence>
<gene>
    <name evidence="3" type="ORF">CAMP_LOCUS13840</name>
</gene>
<dbReference type="Gene3D" id="3.40.50.1820">
    <property type="entry name" value="alpha/beta hydrolase"/>
    <property type="match status" value="1"/>
</dbReference>
<dbReference type="Proteomes" id="UP001152747">
    <property type="component" value="Unassembled WGS sequence"/>
</dbReference>